<dbReference type="EMBL" id="NHYE01000723">
    <property type="protein sequence ID" value="PPR03560.1"/>
    <property type="molecule type" value="Genomic_DNA"/>
</dbReference>
<dbReference type="STRING" id="231916.A0A409YKI7"/>
<keyword evidence="2" id="KW-1185">Reference proteome</keyword>
<organism evidence="1 2">
    <name type="scientific">Gymnopilus dilepis</name>
    <dbReference type="NCBI Taxonomy" id="231916"/>
    <lineage>
        <taxon>Eukaryota</taxon>
        <taxon>Fungi</taxon>
        <taxon>Dikarya</taxon>
        <taxon>Basidiomycota</taxon>
        <taxon>Agaricomycotina</taxon>
        <taxon>Agaricomycetes</taxon>
        <taxon>Agaricomycetidae</taxon>
        <taxon>Agaricales</taxon>
        <taxon>Agaricineae</taxon>
        <taxon>Hymenogastraceae</taxon>
        <taxon>Gymnopilus</taxon>
    </lineage>
</organism>
<evidence type="ECO:0000313" key="2">
    <source>
        <dbReference type="Proteomes" id="UP000284706"/>
    </source>
</evidence>
<evidence type="ECO:0000313" key="1">
    <source>
        <dbReference type="EMBL" id="PPR03560.1"/>
    </source>
</evidence>
<reference evidence="1 2" key="1">
    <citation type="journal article" date="2018" name="Evol. Lett.">
        <title>Horizontal gene cluster transfer increased hallucinogenic mushroom diversity.</title>
        <authorList>
            <person name="Reynolds H.T."/>
            <person name="Vijayakumar V."/>
            <person name="Gluck-Thaler E."/>
            <person name="Korotkin H.B."/>
            <person name="Matheny P.B."/>
            <person name="Slot J.C."/>
        </authorList>
    </citation>
    <scope>NUCLEOTIDE SEQUENCE [LARGE SCALE GENOMIC DNA]</scope>
    <source>
        <strain evidence="1 2">SRW20</strain>
    </source>
</reference>
<dbReference type="Proteomes" id="UP000284706">
    <property type="component" value="Unassembled WGS sequence"/>
</dbReference>
<dbReference type="AlphaFoldDB" id="A0A409YKI7"/>
<proteinExistence type="predicted"/>
<dbReference type="InParanoid" id="A0A409YKI7"/>
<gene>
    <name evidence="1" type="ORF">CVT26_006102</name>
</gene>
<dbReference type="OrthoDB" id="3049674at2759"/>
<sequence>MRLEERTEGCQRELRSLTGTTTEDAKFSMKSSFHDNCTKSIRQVSFAVSSLPCSWWMKRRDLITDLRTLTGSGTPYYKYLDIWPRKNRNFTPTFPHIRIESFNIHDLVRLPPASCSTSAPSASLDSKLASSGVTLDILLEKLAPLFCNDEPKGKYGIWLLHHHFDLEQGERMVKKGSISEPTIDQSSNIVAERWSGGGDELEHVYAHNSNDIPLPPSPEFLKQFQEIISAYNIDCLGICASPSQDEVELMKAGYAFLETCNPGRKQILTALPVGDPSLDDASVYRAAWSVSDSWRLNCAHFCGVNNGC</sequence>
<name>A0A409YKI7_9AGAR</name>
<protein>
    <submittedName>
        <fullName evidence="1">Uncharacterized protein</fullName>
    </submittedName>
</protein>
<comment type="caution">
    <text evidence="1">The sequence shown here is derived from an EMBL/GenBank/DDBJ whole genome shotgun (WGS) entry which is preliminary data.</text>
</comment>
<accession>A0A409YKI7</accession>